<evidence type="ECO:0000256" key="2">
    <source>
        <dbReference type="ARBA" id="ARBA00022771"/>
    </source>
</evidence>
<name>A0ABC8KCQ2_ERUVS</name>
<dbReference type="PROSITE" id="PS50089">
    <property type="entry name" value="ZF_RING_2"/>
    <property type="match status" value="1"/>
</dbReference>
<sequence length="167" mass="18721">MSSRSVGVVTRSARREQQVNIVSHIPSEHEQDQDDHDDVVESTASAFDRAKRHSSRGSRRGLLVVDLDSGDTTRVSKNRTQHQSEHANVELNNLRKSNKAVMAPVEEPKFNCPICLCPFTEEMTTKCGHIFCKSCITDAITRQAKCPTCRKEVTVNDLIRVFLPTTV</sequence>
<dbReference type="InterPro" id="IPR017907">
    <property type="entry name" value="Znf_RING_CS"/>
</dbReference>
<reference evidence="6 7" key="1">
    <citation type="submission" date="2022-03" db="EMBL/GenBank/DDBJ databases">
        <authorList>
            <person name="Macdonald S."/>
            <person name="Ahmed S."/>
            <person name="Newling K."/>
        </authorList>
    </citation>
    <scope>NUCLEOTIDE SEQUENCE [LARGE SCALE GENOMIC DNA]</scope>
</reference>
<dbReference type="PANTHER" id="PTHR47094:SF8">
    <property type="entry name" value="RING ZINC FINGER PROTEIN-RELATED"/>
    <property type="match status" value="1"/>
</dbReference>
<evidence type="ECO:0000259" key="5">
    <source>
        <dbReference type="PROSITE" id="PS50089"/>
    </source>
</evidence>
<dbReference type="InterPro" id="IPR049627">
    <property type="entry name" value="SLX8"/>
</dbReference>
<dbReference type="AlphaFoldDB" id="A0ABC8KCQ2"/>
<evidence type="ECO:0000313" key="7">
    <source>
        <dbReference type="Proteomes" id="UP001642260"/>
    </source>
</evidence>
<evidence type="ECO:0000313" key="6">
    <source>
        <dbReference type="EMBL" id="CAH8356449.1"/>
    </source>
</evidence>
<evidence type="ECO:0000256" key="1">
    <source>
        <dbReference type="ARBA" id="ARBA00022723"/>
    </source>
</evidence>
<keyword evidence="3" id="KW-0862">Zinc</keyword>
<comment type="caution">
    <text evidence="6">The sequence shown here is derived from an EMBL/GenBank/DDBJ whole genome shotgun (WGS) entry which is preliminary data.</text>
</comment>
<dbReference type="EMBL" id="CAKOAT010217376">
    <property type="protein sequence ID" value="CAH8356449.1"/>
    <property type="molecule type" value="Genomic_DNA"/>
</dbReference>
<accession>A0ABC8KCQ2</accession>
<dbReference type="GO" id="GO:0008270">
    <property type="term" value="F:zinc ion binding"/>
    <property type="evidence" value="ECO:0007669"/>
    <property type="project" value="UniProtKB-KW"/>
</dbReference>
<keyword evidence="1" id="KW-0479">Metal-binding</keyword>
<dbReference type="Gene3D" id="3.30.40.10">
    <property type="entry name" value="Zinc/RING finger domain, C3HC4 (zinc finger)"/>
    <property type="match status" value="1"/>
</dbReference>
<feature type="domain" description="RING-type" evidence="5">
    <location>
        <begin position="112"/>
        <end position="150"/>
    </location>
</feature>
<proteinExistence type="predicted"/>
<dbReference type="InterPro" id="IPR001841">
    <property type="entry name" value="Znf_RING"/>
</dbReference>
<dbReference type="PROSITE" id="PS00518">
    <property type="entry name" value="ZF_RING_1"/>
    <property type="match status" value="1"/>
</dbReference>
<dbReference type="Pfam" id="PF13639">
    <property type="entry name" value="zf-RING_2"/>
    <property type="match status" value="1"/>
</dbReference>
<keyword evidence="2 4" id="KW-0863">Zinc-finger</keyword>
<protein>
    <recommendedName>
        <fullName evidence="5">RING-type domain-containing protein</fullName>
    </recommendedName>
</protein>
<dbReference type="InterPro" id="IPR013083">
    <property type="entry name" value="Znf_RING/FYVE/PHD"/>
</dbReference>
<evidence type="ECO:0000256" key="3">
    <source>
        <dbReference type="ARBA" id="ARBA00022833"/>
    </source>
</evidence>
<evidence type="ECO:0000256" key="4">
    <source>
        <dbReference type="PROSITE-ProRule" id="PRU00175"/>
    </source>
</evidence>
<keyword evidence="7" id="KW-1185">Reference proteome</keyword>
<dbReference type="PANTHER" id="PTHR47094">
    <property type="entry name" value="ELFLESS, ISOFORM B"/>
    <property type="match status" value="1"/>
</dbReference>
<organism evidence="6 7">
    <name type="scientific">Eruca vesicaria subsp. sativa</name>
    <name type="common">Garden rocket</name>
    <name type="synonym">Eruca sativa</name>
    <dbReference type="NCBI Taxonomy" id="29727"/>
    <lineage>
        <taxon>Eukaryota</taxon>
        <taxon>Viridiplantae</taxon>
        <taxon>Streptophyta</taxon>
        <taxon>Embryophyta</taxon>
        <taxon>Tracheophyta</taxon>
        <taxon>Spermatophyta</taxon>
        <taxon>Magnoliopsida</taxon>
        <taxon>eudicotyledons</taxon>
        <taxon>Gunneridae</taxon>
        <taxon>Pentapetalae</taxon>
        <taxon>rosids</taxon>
        <taxon>malvids</taxon>
        <taxon>Brassicales</taxon>
        <taxon>Brassicaceae</taxon>
        <taxon>Brassiceae</taxon>
        <taxon>Eruca</taxon>
    </lineage>
</organism>
<dbReference type="SMART" id="SM00184">
    <property type="entry name" value="RING"/>
    <property type="match status" value="1"/>
</dbReference>
<dbReference type="Proteomes" id="UP001642260">
    <property type="component" value="Unassembled WGS sequence"/>
</dbReference>
<dbReference type="SUPFAM" id="SSF57850">
    <property type="entry name" value="RING/U-box"/>
    <property type="match status" value="1"/>
</dbReference>
<gene>
    <name evidence="6" type="ORF">ERUC_LOCUS22204</name>
</gene>